<organism evidence="1 2">
    <name type="scientific">Rhizobium bangladeshense</name>
    <dbReference type="NCBI Taxonomy" id="1138189"/>
    <lineage>
        <taxon>Bacteria</taxon>
        <taxon>Pseudomonadati</taxon>
        <taxon>Pseudomonadota</taxon>
        <taxon>Alphaproteobacteria</taxon>
        <taxon>Hyphomicrobiales</taxon>
        <taxon>Rhizobiaceae</taxon>
        <taxon>Rhizobium/Agrobacterium group</taxon>
        <taxon>Rhizobium</taxon>
    </lineage>
</organism>
<evidence type="ECO:0000313" key="2">
    <source>
        <dbReference type="Proteomes" id="UP000720124"/>
    </source>
</evidence>
<comment type="caution">
    <text evidence="1">The sequence shown here is derived from an EMBL/GenBank/DDBJ whole genome shotgun (WGS) entry which is preliminary data.</text>
</comment>
<gene>
    <name evidence="1" type="ORF">HJA87_23105</name>
</gene>
<sequence>MVNNAPLIPEQALPASARNLFLAAYSLNTEASRTMLRCQIELLASFRRRLQLYQVFLDDLAESAELNDTFEVVADFAQNALAEAPRETARLAGISSKMGVVSAKVVRKLADETVKDLGARTCA</sequence>
<evidence type="ECO:0008006" key="3">
    <source>
        <dbReference type="Google" id="ProtNLM"/>
    </source>
</evidence>
<proteinExistence type="predicted"/>
<evidence type="ECO:0000313" key="1">
    <source>
        <dbReference type="EMBL" id="MBY3592746.1"/>
    </source>
</evidence>
<accession>A0ABS7LMP7</accession>
<protein>
    <recommendedName>
        <fullName evidence="3">Phasin family protein</fullName>
    </recommendedName>
</protein>
<reference evidence="1 2" key="1">
    <citation type="submission" date="2020-06" db="EMBL/GenBank/DDBJ databases">
        <title>Global-level population genomics: horizontal gene transfer, symbiosis and evolution in Rhizobia.</title>
        <authorList>
            <person name="Gai Y."/>
        </authorList>
    </citation>
    <scope>NUCLEOTIDE SEQUENCE [LARGE SCALE GENOMIC DNA]</scope>
    <source>
        <strain evidence="1 2">PLR6_1b</strain>
    </source>
</reference>
<dbReference type="Proteomes" id="UP000720124">
    <property type="component" value="Unassembled WGS sequence"/>
</dbReference>
<keyword evidence="2" id="KW-1185">Reference proteome</keyword>
<dbReference type="RefSeq" id="WP_138395959.1">
    <property type="nucleotide sequence ID" value="NZ_CP071616.1"/>
</dbReference>
<dbReference type="GeneID" id="66149934"/>
<name>A0ABS7LMP7_9HYPH</name>
<dbReference type="EMBL" id="JABTXI010000010">
    <property type="protein sequence ID" value="MBY3592746.1"/>
    <property type="molecule type" value="Genomic_DNA"/>
</dbReference>